<dbReference type="InterPro" id="IPR006140">
    <property type="entry name" value="D-isomer_DH_NAD-bd"/>
</dbReference>
<dbReference type="GO" id="GO:0006564">
    <property type="term" value="P:L-serine biosynthetic process"/>
    <property type="evidence" value="ECO:0007669"/>
    <property type="project" value="UniProtKB-ARBA"/>
</dbReference>
<accession>A0A2S7V0N7</accession>
<dbReference type="PANTHER" id="PTHR43761">
    <property type="entry name" value="D-ISOMER SPECIFIC 2-HYDROXYACID DEHYDROGENASE FAMILY PROTEIN (AFU_ORTHOLOGUE AFUA_1G13630)"/>
    <property type="match status" value="1"/>
</dbReference>
<gene>
    <name evidence="7" type="ORF">BTO11_01095</name>
</gene>
<evidence type="ECO:0000256" key="2">
    <source>
        <dbReference type="ARBA" id="ARBA00023002"/>
    </source>
</evidence>
<feature type="domain" description="D-isomer specific 2-hydroxyacid dehydrogenase catalytic" evidence="5">
    <location>
        <begin position="30"/>
        <end position="310"/>
    </location>
</feature>
<feature type="domain" description="D-isomer specific 2-hydroxyacid dehydrogenase NAD-binding" evidence="6">
    <location>
        <begin position="111"/>
        <end position="289"/>
    </location>
</feature>
<dbReference type="Gene3D" id="3.40.50.720">
    <property type="entry name" value="NAD(P)-binding Rossmann-like Domain"/>
    <property type="match status" value="2"/>
</dbReference>
<dbReference type="GO" id="GO:0047545">
    <property type="term" value="F:(S)-2-hydroxyglutarate dehydrogenase activity"/>
    <property type="evidence" value="ECO:0007669"/>
    <property type="project" value="UniProtKB-ARBA"/>
</dbReference>
<dbReference type="CDD" id="cd12162">
    <property type="entry name" value="2-Hacid_dh_4"/>
    <property type="match status" value="1"/>
</dbReference>
<evidence type="ECO:0000259" key="6">
    <source>
        <dbReference type="Pfam" id="PF02826"/>
    </source>
</evidence>
<dbReference type="InterPro" id="IPR029753">
    <property type="entry name" value="D-isomer_DH_CS"/>
</dbReference>
<proteinExistence type="inferred from homology"/>
<dbReference type="InterPro" id="IPR036291">
    <property type="entry name" value="NAD(P)-bd_dom_sf"/>
</dbReference>
<dbReference type="PROSITE" id="PS00671">
    <property type="entry name" value="D_2_HYDROXYACID_DH_3"/>
    <property type="match status" value="1"/>
</dbReference>
<dbReference type="InterPro" id="IPR006139">
    <property type="entry name" value="D-isomer_2_OHA_DH_cat_dom"/>
</dbReference>
<reference evidence="7 8" key="1">
    <citation type="submission" date="2016-12" db="EMBL/GenBank/DDBJ databases">
        <title>Diversity of luminous bacteria.</title>
        <authorList>
            <person name="Yoshizawa S."/>
            <person name="Kogure K."/>
        </authorList>
    </citation>
    <scope>NUCLEOTIDE SEQUENCE [LARGE SCALE GENOMIC DNA]</scope>
    <source>
        <strain evidence="7 8">SA4-48</strain>
    </source>
</reference>
<dbReference type="PANTHER" id="PTHR43761:SF1">
    <property type="entry name" value="D-ISOMER SPECIFIC 2-HYDROXYACID DEHYDROGENASE CATALYTIC DOMAIN-CONTAINING PROTEIN-RELATED"/>
    <property type="match status" value="1"/>
</dbReference>
<dbReference type="OrthoDB" id="9805416at2"/>
<comment type="caution">
    <text evidence="7">The sequence shown here is derived from an EMBL/GenBank/DDBJ whole genome shotgun (WGS) entry which is preliminary data.</text>
</comment>
<organism evidence="7 8">
    <name type="scientific">Psychrosphaera saromensis</name>
    <dbReference type="NCBI Taxonomy" id="716813"/>
    <lineage>
        <taxon>Bacteria</taxon>
        <taxon>Pseudomonadati</taxon>
        <taxon>Pseudomonadota</taxon>
        <taxon>Gammaproteobacteria</taxon>
        <taxon>Alteromonadales</taxon>
        <taxon>Pseudoalteromonadaceae</taxon>
        <taxon>Psychrosphaera</taxon>
    </lineage>
</organism>
<dbReference type="AlphaFoldDB" id="A0A2S7V0N7"/>
<dbReference type="GO" id="GO:0004617">
    <property type="term" value="F:phosphoglycerate dehydrogenase activity"/>
    <property type="evidence" value="ECO:0007669"/>
    <property type="project" value="UniProtKB-ARBA"/>
</dbReference>
<dbReference type="Pfam" id="PF02826">
    <property type="entry name" value="2-Hacid_dh_C"/>
    <property type="match status" value="1"/>
</dbReference>
<comment type="similarity">
    <text evidence="1 4">Belongs to the D-isomer specific 2-hydroxyacid dehydrogenase family.</text>
</comment>
<sequence>MTKKLTGVFLDVATFGQDINLEPLNALPIDWQMHSYSSSDEVLQRCADAQVIITNKVQLDAQTLSQLPELKLICVAATGMNNVDLVAAKSHGITVKNVKNYAGNSVAQLVISLMLELLNNTSKYRERVAQGAWSQSKSFCLLDFPITEVTGRTLGLIGYGTLAKSVEKIALAFDMKVLIAEHKNASVLRQGRTSFDDVIKHSDVISLHCPLTAETTDLISKTELELMKDTAVIINTARGGIINEADLIQALQKNIIAGAALDVVSVEPPPEEHIMLTQLDNLIITPHIAWASIEARQRLLNQVSDNIKQHFLQP</sequence>
<dbReference type="FunFam" id="3.40.50.720:FF:000041">
    <property type="entry name" value="D-3-phosphoglycerate dehydrogenase"/>
    <property type="match status" value="1"/>
</dbReference>
<evidence type="ECO:0000256" key="3">
    <source>
        <dbReference type="ARBA" id="ARBA00023027"/>
    </source>
</evidence>
<dbReference type="GO" id="GO:0051287">
    <property type="term" value="F:NAD binding"/>
    <property type="evidence" value="ECO:0007669"/>
    <property type="project" value="InterPro"/>
</dbReference>
<dbReference type="EMBL" id="MSCH01000003">
    <property type="protein sequence ID" value="PQJ55101.1"/>
    <property type="molecule type" value="Genomic_DNA"/>
</dbReference>
<evidence type="ECO:0000259" key="5">
    <source>
        <dbReference type="Pfam" id="PF00389"/>
    </source>
</evidence>
<protein>
    <submittedName>
        <fullName evidence="7">Glycerate dehydrogenase</fullName>
    </submittedName>
</protein>
<dbReference type="InterPro" id="IPR050418">
    <property type="entry name" value="D-iso_2-hydroxyacid_DH_PdxB"/>
</dbReference>
<keyword evidence="2 4" id="KW-0560">Oxidoreductase</keyword>
<keyword evidence="8" id="KW-1185">Reference proteome</keyword>
<dbReference type="Pfam" id="PF00389">
    <property type="entry name" value="2-Hacid_dh"/>
    <property type="match status" value="1"/>
</dbReference>
<name>A0A2S7V0N7_9GAMM</name>
<dbReference type="Proteomes" id="UP000239007">
    <property type="component" value="Unassembled WGS sequence"/>
</dbReference>
<dbReference type="SUPFAM" id="SSF52283">
    <property type="entry name" value="Formate/glycerate dehydrogenase catalytic domain-like"/>
    <property type="match status" value="1"/>
</dbReference>
<evidence type="ECO:0000313" key="7">
    <source>
        <dbReference type="EMBL" id="PQJ55101.1"/>
    </source>
</evidence>
<evidence type="ECO:0000313" key="8">
    <source>
        <dbReference type="Proteomes" id="UP000239007"/>
    </source>
</evidence>
<dbReference type="SUPFAM" id="SSF51735">
    <property type="entry name" value="NAD(P)-binding Rossmann-fold domains"/>
    <property type="match status" value="1"/>
</dbReference>
<evidence type="ECO:0000256" key="1">
    <source>
        <dbReference type="ARBA" id="ARBA00005854"/>
    </source>
</evidence>
<keyword evidence="3" id="KW-0520">NAD</keyword>
<dbReference type="PROSITE" id="PS00670">
    <property type="entry name" value="D_2_HYDROXYACID_DH_2"/>
    <property type="match status" value="1"/>
</dbReference>
<evidence type="ECO:0000256" key="4">
    <source>
        <dbReference type="RuleBase" id="RU003719"/>
    </source>
</evidence>